<keyword evidence="2" id="KW-1185">Reference proteome</keyword>
<dbReference type="AlphaFoldDB" id="A0AAD7VWY3"/>
<name>A0AAD7VWY3_9TELE</name>
<evidence type="ECO:0000313" key="2">
    <source>
        <dbReference type="Proteomes" id="UP001221898"/>
    </source>
</evidence>
<sequence length="191" mass="20687">MRWNGIESAVSALDRRALQSPPEPFAMGAGLTRTVLSLDQHQRAPMVGALLKKTSSSGKLVPFSALLLSETEIAGVGVGRAGSVLQRTQLFCVNIHEWATTWVCVQQRNTEATLQKLILCSVMLFGFRRFGGTKGLQISRSRSVFLNRLRTGCCDLPGAGGQSDWLCWLEPLLPGKVSVRAGVRVSQHPGA</sequence>
<organism evidence="1 2">
    <name type="scientific">Aldrovandia affinis</name>
    <dbReference type="NCBI Taxonomy" id="143900"/>
    <lineage>
        <taxon>Eukaryota</taxon>
        <taxon>Metazoa</taxon>
        <taxon>Chordata</taxon>
        <taxon>Craniata</taxon>
        <taxon>Vertebrata</taxon>
        <taxon>Euteleostomi</taxon>
        <taxon>Actinopterygii</taxon>
        <taxon>Neopterygii</taxon>
        <taxon>Teleostei</taxon>
        <taxon>Notacanthiformes</taxon>
        <taxon>Halosauridae</taxon>
        <taxon>Aldrovandia</taxon>
    </lineage>
</organism>
<reference evidence="1" key="1">
    <citation type="journal article" date="2023" name="Science">
        <title>Genome structures resolve the early diversification of teleost fishes.</title>
        <authorList>
            <person name="Parey E."/>
            <person name="Louis A."/>
            <person name="Montfort J."/>
            <person name="Bouchez O."/>
            <person name="Roques C."/>
            <person name="Iampietro C."/>
            <person name="Lluch J."/>
            <person name="Castinel A."/>
            <person name="Donnadieu C."/>
            <person name="Desvignes T."/>
            <person name="Floi Bucao C."/>
            <person name="Jouanno E."/>
            <person name="Wen M."/>
            <person name="Mejri S."/>
            <person name="Dirks R."/>
            <person name="Jansen H."/>
            <person name="Henkel C."/>
            <person name="Chen W.J."/>
            <person name="Zahm M."/>
            <person name="Cabau C."/>
            <person name="Klopp C."/>
            <person name="Thompson A.W."/>
            <person name="Robinson-Rechavi M."/>
            <person name="Braasch I."/>
            <person name="Lecointre G."/>
            <person name="Bobe J."/>
            <person name="Postlethwait J.H."/>
            <person name="Berthelot C."/>
            <person name="Roest Crollius H."/>
            <person name="Guiguen Y."/>
        </authorList>
    </citation>
    <scope>NUCLEOTIDE SEQUENCE</scope>
    <source>
        <strain evidence="1">NC1722</strain>
    </source>
</reference>
<gene>
    <name evidence="1" type="ORF">AAFF_G00086010</name>
</gene>
<dbReference type="Proteomes" id="UP001221898">
    <property type="component" value="Unassembled WGS sequence"/>
</dbReference>
<protein>
    <submittedName>
        <fullName evidence="1">Uncharacterized protein</fullName>
    </submittedName>
</protein>
<proteinExistence type="predicted"/>
<evidence type="ECO:0000313" key="1">
    <source>
        <dbReference type="EMBL" id="KAJ8355209.1"/>
    </source>
</evidence>
<comment type="caution">
    <text evidence="1">The sequence shown here is derived from an EMBL/GenBank/DDBJ whole genome shotgun (WGS) entry which is preliminary data.</text>
</comment>
<dbReference type="EMBL" id="JAINUG010001534">
    <property type="protein sequence ID" value="KAJ8355209.1"/>
    <property type="molecule type" value="Genomic_DNA"/>
</dbReference>
<accession>A0AAD7VWY3</accession>